<keyword evidence="3" id="KW-0449">Lipoprotein</keyword>
<proteinExistence type="predicted"/>
<dbReference type="PATRIC" id="fig|1423782.4.peg.646"/>
<feature type="chain" id="PRO_5006413445" evidence="2">
    <location>
        <begin position="26"/>
        <end position="347"/>
    </location>
</feature>
<dbReference type="EMBL" id="AZGM01000001">
    <property type="protein sequence ID" value="KRM31206.1"/>
    <property type="molecule type" value="Genomic_DNA"/>
</dbReference>
<keyword evidence="2" id="KW-0732">Signal</keyword>
<evidence type="ECO:0000256" key="1">
    <source>
        <dbReference type="SAM" id="MobiDB-lite"/>
    </source>
</evidence>
<reference evidence="3 4" key="1">
    <citation type="journal article" date="2015" name="Genome Announc.">
        <title>Expanding the biotechnology potential of lactobacilli through comparative genomics of 213 strains and associated genera.</title>
        <authorList>
            <person name="Sun Z."/>
            <person name="Harris H.M."/>
            <person name="McCann A."/>
            <person name="Guo C."/>
            <person name="Argimon S."/>
            <person name="Zhang W."/>
            <person name="Yang X."/>
            <person name="Jeffery I.B."/>
            <person name="Cooney J.C."/>
            <person name="Kagawa T.F."/>
            <person name="Liu W."/>
            <person name="Song Y."/>
            <person name="Salvetti E."/>
            <person name="Wrobel A."/>
            <person name="Rasinkangas P."/>
            <person name="Parkhill J."/>
            <person name="Rea M.C."/>
            <person name="O'Sullivan O."/>
            <person name="Ritari J."/>
            <person name="Douillard F.P."/>
            <person name="Paul Ross R."/>
            <person name="Yang R."/>
            <person name="Briner A.E."/>
            <person name="Felis G.E."/>
            <person name="de Vos W.M."/>
            <person name="Barrangou R."/>
            <person name="Klaenhammer T.R."/>
            <person name="Caufield P.W."/>
            <person name="Cui Y."/>
            <person name="Zhang H."/>
            <person name="O'Toole P.W."/>
        </authorList>
    </citation>
    <scope>NUCLEOTIDE SEQUENCE [LARGE SCALE GENOMIC DNA]</scope>
    <source>
        <strain evidence="3 4">DSM 6035</strain>
    </source>
</reference>
<dbReference type="STRING" id="1423782.FD32_GL000624"/>
<organism evidence="3 4">
    <name type="scientific">Limosilactobacillus panis DSM 6035</name>
    <dbReference type="NCBI Taxonomy" id="1423782"/>
    <lineage>
        <taxon>Bacteria</taxon>
        <taxon>Bacillati</taxon>
        <taxon>Bacillota</taxon>
        <taxon>Bacilli</taxon>
        <taxon>Lactobacillales</taxon>
        <taxon>Lactobacillaceae</taxon>
        <taxon>Limosilactobacillus</taxon>
    </lineage>
</organism>
<dbReference type="RefSeq" id="WP_047768283.1">
    <property type="nucleotide sequence ID" value="NZ_AZGM01000001.1"/>
</dbReference>
<feature type="compositionally biased region" description="Polar residues" evidence="1">
    <location>
        <begin position="175"/>
        <end position="193"/>
    </location>
</feature>
<evidence type="ECO:0000313" key="3">
    <source>
        <dbReference type="EMBL" id="KRM31206.1"/>
    </source>
</evidence>
<dbReference type="Proteomes" id="UP000051412">
    <property type="component" value="Unassembled WGS sequence"/>
</dbReference>
<dbReference type="AlphaFoldDB" id="A0A0R1XVG1"/>
<feature type="signal peptide" evidence="2">
    <location>
        <begin position="1"/>
        <end position="25"/>
    </location>
</feature>
<dbReference type="OrthoDB" id="2315357at2"/>
<keyword evidence="4" id="KW-1185">Reference proteome</keyword>
<evidence type="ECO:0000256" key="2">
    <source>
        <dbReference type="SAM" id="SignalP"/>
    </source>
</evidence>
<comment type="caution">
    <text evidence="3">The sequence shown here is derived from an EMBL/GenBank/DDBJ whole genome shotgun (WGS) entry which is preliminary data.</text>
</comment>
<sequence>MENRKLSLVLIAGVTLLLAGCGAHSNGSSQQSSSSSLIAAKTNGKVDKDNQSPQQSVAVITAYAGNKYGNKWASTAKSAQQKGLQVNLFRTNKYQLSDNGQGVAYNVTVNGQPSGLVYTLKGSNVTIYENANAGQAKKLGTVSRSKMVDYLNDNGQGQLVDNLAKGAKVVDKTNGGLTSPNTDNAGTSTQTGKYGNKGPVNVPSDMQGTWYTADNDDDGTVTFGSHTYRYDGPDGGSTESLYKQDNSFLEDDSNATDKAVVDATKDWARAIFVNAKGMNWLCIHGWTQTAGAGTYFAVHNETINGKQVKVLVEAGGADLHVDAVYYQSQDMAKQQADTQYDDLDYMN</sequence>
<gene>
    <name evidence="3" type="ORF">FD32_GL000624</name>
</gene>
<dbReference type="PROSITE" id="PS51257">
    <property type="entry name" value="PROKAR_LIPOPROTEIN"/>
    <property type="match status" value="1"/>
</dbReference>
<protein>
    <submittedName>
        <fullName evidence="3">Lipoprotein</fullName>
    </submittedName>
</protein>
<name>A0A0R1XVG1_9LACO</name>
<evidence type="ECO:0000313" key="4">
    <source>
        <dbReference type="Proteomes" id="UP000051412"/>
    </source>
</evidence>
<accession>A0A0R1XVG1</accession>
<feature type="region of interest" description="Disordered" evidence="1">
    <location>
        <begin position="172"/>
        <end position="202"/>
    </location>
</feature>